<gene>
    <name evidence="1" type="ORF">CUT44_02945</name>
</gene>
<protein>
    <submittedName>
        <fullName evidence="1">Proteophosphoglycan 5</fullName>
    </submittedName>
</protein>
<reference evidence="1 2" key="1">
    <citation type="submission" date="2017-11" db="EMBL/GenBank/DDBJ databases">
        <title>Streptomyces carmine sp. nov., a novel actinomycete isolated from Sophora alopecuroides in Xinjiang, China.</title>
        <authorList>
            <person name="Wang Y."/>
            <person name="Luo X."/>
            <person name="Wan C."/>
            <person name="Zhang L."/>
        </authorList>
    </citation>
    <scope>NUCLEOTIDE SEQUENCE [LARGE SCALE GENOMIC DNA]</scope>
    <source>
        <strain evidence="1 2">TRM SA0054</strain>
    </source>
</reference>
<dbReference type="Proteomes" id="UP000230407">
    <property type="component" value="Unassembled WGS sequence"/>
</dbReference>
<proteinExistence type="predicted"/>
<evidence type="ECO:0000313" key="2">
    <source>
        <dbReference type="Proteomes" id="UP000230407"/>
    </source>
</evidence>
<evidence type="ECO:0000313" key="1">
    <source>
        <dbReference type="EMBL" id="PJE99498.1"/>
    </source>
</evidence>
<organism evidence="1 2">
    <name type="scientific">Streptomyces carminius</name>
    <dbReference type="NCBI Taxonomy" id="2665496"/>
    <lineage>
        <taxon>Bacteria</taxon>
        <taxon>Bacillati</taxon>
        <taxon>Actinomycetota</taxon>
        <taxon>Actinomycetes</taxon>
        <taxon>Kitasatosporales</taxon>
        <taxon>Streptomycetaceae</taxon>
        <taxon>Streptomyces</taxon>
    </lineage>
</organism>
<accession>A0A2M8M5Q0</accession>
<dbReference type="AlphaFoldDB" id="A0A2M8M5Q0"/>
<name>A0A2M8M5Q0_9ACTN</name>
<sequence length="205" mass="22263">MGLVELDLPAPAEMRGRWAALAAVRETRGWGDGCRAEGPVWHYDDGGGNWLDLHHLGDGRAVLVGNDHECSPDPEELPDLSAEVPDWWRPTLREAVRKNEHVAVVYGFDGTVWWRVDYGMDDGFSAVDLPALTRERTRERISGTCSYSPSGAHDPTLPEPSDEAVDALIAADADLTEELVAAVVGTEGREPAAAAAAHARRFLEA</sequence>
<dbReference type="RefSeq" id="WP_100200540.1">
    <property type="nucleotide sequence ID" value="NZ_PGGW01000011.1"/>
</dbReference>
<keyword evidence="2" id="KW-1185">Reference proteome</keyword>
<dbReference type="EMBL" id="PGGW01000011">
    <property type="protein sequence ID" value="PJE99498.1"/>
    <property type="molecule type" value="Genomic_DNA"/>
</dbReference>
<comment type="caution">
    <text evidence="1">The sequence shown here is derived from an EMBL/GenBank/DDBJ whole genome shotgun (WGS) entry which is preliminary data.</text>
</comment>